<dbReference type="Gene3D" id="3.40.50.720">
    <property type="entry name" value="NAD(P)-binding Rossmann-like Domain"/>
    <property type="match status" value="2"/>
</dbReference>
<name>A0A5P1R8D3_9GAMM</name>
<comment type="similarity">
    <text evidence="1">Belongs to the polysaccharide synthase family.</text>
</comment>
<dbReference type="AlphaFoldDB" id="A0A5P1R8D3"/>
<feature type="transmembrane region" description="Helical" evidence="2">
    <location>
        <begin position="108"/>
        <end position="129"/>
    </location>
</feature>
<organism evidence="4 5">
    <name type="scientific">Neptunomonas concharum</name>
    <dbReference type="NCBI Taxonomy" id="1031538"/>
    <lineage>
        <taxon>Bacteria</taxon>
        <taxon>Pseudomonadati</taxon>
        <taxon>Pseudomonadota</taxon>
        <taxon>Gammaproteobacteria</taxon>
        <taxon>Oceanospirillales</taxon>
        <taxon>Oceanospirillaceae</taxon>
        <taxon>Neptunomonas</taxon>
    </lineage>
</organism>
<dbReference type="Pfam" id="PF13727">
    <property type="entry name" value="CoA_binding_3"/>
    <property type="match status" value="1"/>
</dbReference>
<gene>
    <name evidence="4" type="ORF">F0U83_03585</name>
</gene>
<evidence type="ECO:0000256" key="2">
    <source>
        <dbReference type="SAM" id="Phobius"/>
    </source>
</evidence>
<dbReference type="KEGG" id="ncu:F0U83_03585"/>
<reference evidence="4 5" key="1">
    <citation type="journal article" date="2019" name="Biochem. Eng. J.">
        <title>Metabolic engineering of the marine bacteria Neptunomonas concharum for the production of acetoin and meso-2,3-butanediol from acetate.</title>
        <authorList>
            <person name="Li W."/>
            <person name="Pu N."/>
            <person name="Liu C.-X."/>
            <person name="Yuan Q.-P."/>
            <person name="Li Z.-J."/>
        </authorList>
    </citation>
    <scope>NUCLEOTIDE SEQUENCE [LARGE SCALE GENOMIC DNA]</scope>
    <source>
        <strain evidence="4 5">JCM17730</strain>
    </source>
</reference>
<feature type="transmembrane region" description="Helical" evidence="2">
    <location>
        <begin position="80"/>
        <end position="102"/>
    </location>
</feature>
<keyword evidence="2" id="KW-0472">Membrane</keyword>
<evidence type="ECO:0000259" key="3">
    <source>
        <dbReference type="Pfam" id="PF02719"/>
    </source>
</evidence>
<dbReference type="InterPro" id="IPR029063">
    <property type="entry name" value="SAM-dependent_MTases_sf"/>
</dbReference>
<keyword evidence="5" id="KW-1185">Reference proteome</keyword>
<evidence type="ECO:0000256" key="1">
    <source>
        <dbReference type="ARBA" id="ARBA00007430"/>
    </source>
</evidence>
<dbReference type="InterPro" id="IPR036291">
    <property type="entry name" value="NAD(P)-bd_dom_sf"/>
</dbReference>
<protein>
    <submittedName>
        <fullName evidence="4">Polysaccharide biosynthesis protein</fullName>
    </submittedName>
</protein>
<dbReference type="SUPFAM" id="SSF51735">
    <property type="entry name" value="NAD(P)-binding Rossmann-fold domains"/>
    <property type="match status" value="1"/>
</dbReference>
<keyword evidence="2" id="KW-1133">Transmembrane helix</keyword>
<feature type="transmembrane region" description="Helical" evidence="2">
    <location>
        <begin position="15"/>
        <end position="37"/>
    </location>
</feature>
<dbReference type="Pfam" id="PF02719">
    <property type="entry name" value="Polysacc_synt_2"/>
    <property type="match status" value="1"/>
</dbReference>
<dbReference type="SUPFAM" id="SSF53335">
    <property type="entry name" value="S-adenosyl-L-methionine-dependent methyltransferases"/>
    <property type="match status" value="1"/>
</dbReference>
<proteinExistence type="inferred from homology"/>
<dbReference type="OrthoDB" id="9803111at2"/>
<dbReference type="InterPro" id="IPR051203">
    <property type="entry name" value="Polysaccharide_Synthase-Rel"/>
</dbReference>
<keyword evidence="2" id="KW-0812">Transmembrane</keyword>
<dbReference type="InterPro" id="IPR003869">
    <property type="entry name" value="Polysac_CapD-like"/>
</dbReference>
<evidence type="ECO:0000313" key="4">
    <source>
        <dbReference type="EMBL" id="QEQ95858.1"/>
    </source>
</evidence>
<accession>A0A5P1R8D3</accession>
<feature type="domain" description="Polysaccharide biosynthesis protein CapD-like" evidence="3">
    <location>
        <begin position="280"/>
        <end position="572"/>
    </location>
</feature>
<dbReference type="EMBL" id="CP043869">
    <property type="protein sequence ID" value="QEQ95858.1"/>
    <property type="molecule type" value="Genomic_DNA"/>
</dbReference>
<dbReference type="PANTHER" id="PTHR43318">
    <property type="entry name" value="UDP-N-ACETYLGLUCOSAMINE 4,6-DEHYDRATASE"/>
    <property type="match status" value="1"/>
</dbReference>
<dbReference type="PANTHER" id="PTHR43318:SF1">
    <property type="entry name" value="POLYSACCHARIDE BIOSYNTHESIS PROTEIN EPSC-RELATED"/>
    <property type="match status" value="1"/>
</dbReference>
<dbReference type="RefSeq" id="WP_138986562.1">
    <property type="nucleotide sequence ID" value="NZ_CP043869.1"/>
</dbReference>
<sequence>MLTYILQLPRAAKRLISLAADVILLSVAFWGGYWVRLDHLTPIDGREQWLLLAAVIPVTLFVFIRIGLYRAVLRFVSFRVLWTVALGVFLSTLFLVLAAFYFNTFLPRSVPVIYFAFSLILVGGVRLFFRMVYQNTRGSRIPVVIYGAGPAGRQLHQALNQGAEYFAVGYVEDNPRVIGSFIQGLEVFNAEALEGLIAQHEVKKVFLAVPESNEVDRQRILKRLESVSCEVLSIPSVVDLIEGNAKIDELKEVSIDDLLGREPVSPIVQLMEADIANKVVLVSGAGGSIGSELCRQIVRSQPATLVLFELSEFALYQIEKELRQIIEHDQLHIILVPLLGTVQNEQQLYKVFKDYAVQTVYHAAAYKHVPLVEANVIEGVRNNVFGTLSCAQAAILAQVETFVLISTDKAVRPANVMGATKRLAELILQALAREQSVTRFAIVRFGNVLGSSGSVVPLFRQQIKQGGPVTVTHEDVVRYFMTIPEAAQLVIQAGAMGRGGDVYVLDMGKPVKIMELARRMIRLSGLTPKEPETPNGDMEIKVTGLRPGEKLYEELWLGEHLRGTEHARIMSADEVYVEWPVLSILLARLREACDESNDAAIIEIFLSAALNFHPANEAFSQAKIAS</sequence>
<evidence type="ECO:0000313" key="5">
    <source>
        <dbReference type="Proteomes" id="UP000324760"/>
    </source>
</evidence>
<dbReference type="CDD" id="cd05237">
    <property type="entry name" value="UDP_invert_4-6DH_SDR_e"/>
    <property type="match status" value="1"/>
</dbReference>
<feature type="transmembrane region" description="Helical" evidence="2">
    <location>
        <begin position="49"/>
        <end position="68"/>
    </location>
</feature>
<dbReference type="Proteomes" id="UP000324760">
    <property type="component" value="Chromosome"/>
</dbReference>